<organism evidence="2 3">
    <name type="scientific">Paenibacillus contaminans</name>
    <dbReference type="NCBI Taxonomy" id="450362"/>
    <lineage>
        <taxon>Bacteria</taxon>
        <taxon>Bacillati</taxon>
        <taxon>Bacillota</taxon>
        <taxon>Bacilli</taxon>
        <taxon>Bacillales</taxon>
        <taxon>Paenibacillaceae</taxon>
        <taxon>Paenibacillus</taxon>
    </lineage>
</organism>
<proteinExistence type="predicted"/>
<evidence type="ECO:0000256" key="1">
    <source>
        <dbReference type="SAM" id="MobiDB-lite"/>
    </source>
</evidence>
<feature type="region of interest" description="Disordered" evidence="1">
    <location>
        <begin position="43"/>
        <end position="73"/>
    </location>
</feature>
<evidence type="ECO:0000313" key="3">
    <source>
        <dbReference type="Proteomes" id="UP000250369"/>
    </source>
</evidence>
<dbReference type="AlphaFoldDB" id="A0A329LTE5"/>
<comment type="caution">
    <text evidence="2">The sequence shown here is derived from an EMBL/GenBank/DDBJ whole genome shotgun (WGS) entry which is preliminary data.</text>
</comment>
<name>A0A329LTE5_9BACL</name>
<gene>
    <name evidence="2" type="ORF">DQG23_36415</name>
</gene>
<evidence type="ECO:0000313" key="2">
    <source>
        <dbReference type="EMBL" id="RAV11221.1"/>
    </source>
</evidence>
<dbReference type="Proteomes" id="UP000250369">
    <property type="component" value="Unassembled WGS sequence"/>
</dbReference>
<reference evidence="2 3" key="1">
    <citation type="journal article" date="2009" name="Int. J. Syst. Evol. Microbiol.">
        <title>Paenibacillus contaminans sp. nov., isolated from a contaminated laboratory plate.</title>
        <authorList>
            <person name="Chou J.H."/>
            <person name="Lee J.H."/>
            <person name="Lin M.C."/>
            <person name="Chang P.S."/>
            <person name="Arun A.B."/>
            <person name="Young C.C."/>
            <person name="Chen W.M."/>
        </authorList>
    </citation>
    <scope>NUCLEOTIDE SEQUENCE [LARGE SCALE GENOMIC DNA]</scope>
    <source>
        <strain evidence="2 3">CKOBP-6</strain>
    </source>
</reference>
<dbReference type="EMBL" id="QMFB01000038">
    <property type="protein sequence ID" value="RAV11221.1"/>
    <property type="molecule type" value="Genomic_DNA"/>
</dbReference>
<keyword evidence="3" id="KW-1185">Reference proteome</keyword>
<protein>
    <submittedName>
        <fullName evidence="2">Uncharacterized protein</fullName>
    </submittedName>
</protein>
<sequence length="90" mass="10092">MTQQLFRTEASGHFLRKGIKVAKRLVVTGTHRSYDGITVRRPMRRSARQPISRPRSPPLYSCAGQGDGASLNGPRAYTVKDIKERGIRLL</sequence>
<accession>A0A329LTE5</accession>